<dbReference type="OrthoDB" id="975384at2"/>
<dbReference type="CDD" id="cd00063">
    <property type="entry name" value="FN3"/>
    <property type="match status" value="3"/>
</dbReference>
<dbReference type="EMBL" id="CP029463">
    <property type="protein sequence ID" value="AWM14539.1"/>
    <property type="molecule type" value="Genomic_DNA"/>
</dbReference>
<dbReference type="InterPro" id="IPR003961">
    <property type="entry name" value="FN3_dom"/>
</dbReference>
<keyword evidence="6" id="KW-1185">Reference proteome</keyword>
<dbReference type="GO" id="GO:0004553">
    <property type="term" value="F:hydrolase activity, hydrolyzing O-glycosyl compounds"/>
    <property type="evidence" value="ECO:0007669"/>
    <property type="project" value="UniProtKB-ARBA"/>
</dbReference>
<dbReference type="SMART" id="SM00137">
    <property type="entry name" value="MAM"/>
    <property type="match status" value="2"/>
</dbReference>
<dbReference type="InterPro" id="IPR051560">
    <property type="entry name" value="MAM_domain-containing"/>
</dbReference>
<sequence length="1396" mass="148160">MRKITCFLTILTLLVTVNMFSQAGCAGAVLLTPGTQQCGNTSEGGDTNSSNPCLGNYDGGDDYLFYYVASETGETLSFVLTGHDDWTGFGLTSGCPESGTATCMGYATTSGTEDITFDSDPLVAGETYYLQISTWPSPQSTDFCLTTTLIPAPTCLDPENFMASNLTTTSVDLSWTANPSTQNDFEYVIQAAGTGEPTANGVAVSGTSVSETSLNENTTYEVYVRANCGGGDYSAWVGPITFTTLCSTFVAPWSYDVETAASTTNSSIGDCWSSNPTGDSSVFRWDIDGSGSTPSFSTGPTGAYSGSKYFYTEASSGSTGDIAELYTPDVDISGLTTPVVQFYYHMYGATMGELHVDVFDGTTWTNDVDVIIGQQQTDGADPWLQRIVSLSGYTGVVQVRFRGIRGTDYYGDMSLDDIEITEAPSCYTPLDLAVGNITYNSVYLSWTDPSGVQNDFEYVIQPVGTGVPTGSGTAVSGFSVTDSSLTPATDYEVYVRANCGGGDYSEWTDSVIFTTSCAPALAPWLYDVESASTTTSSSIADCWVSNPTGTSSLFRWNVDGSGSTPSSLTGPSGAYSGTNYFYTEATSGLAGDVAELYTPFVDVSALTSPAVQFYYHMYGSTMGDLHVDIFDGTTWTNDLEVISGEQQTAETDLWEFKAVDLSGYTGIIRLRFRAVRGTDSYGDMALDNIEVTEMPTCIPPSNFTVSNVLASEAQLNWVDPTGFQYDFEYVIQPQGTGVPTGNGTTVSSSFTVTDNSLNSNTAYEAYVRADCGGSYSVWVGPINFDTPCNPYTIPYFEGFESGYADATTVAGCLYQESLSGSGVWTANTSATSYNRTPRTGSWNAYLGYSNEDWLFIPVELIGGTSYTVDLYARQDGANAANADIAISYGLNPDDASMTNAIVAATGIVNGDYQQIQGNFTPSADGVYYVGIKGNINSAPWYISLDDISIDLTPACQPPFSVVVSNITDTTADFTWGATTGNYEYVLDNSATDPTGAGTPISGESYNEISLTPETTYYFHVRTDCGSDWVTISFTTTAVPPANDECDNAVALTVNADYSCAVVTSATNEAATDSGIEPTFSVSGTPDNDVWFSFVATSTQHRITLSNIVAVVGTSIDMGMAVFDGTSGCSALSLIGSSDPNTYDVTGLTIGNTYLVAVYGWSSTNTEQTTFDICVGTQPPAPANDSCSTAIEITSLPYTNSQDALGATNNAGMVTACGSGMNDGVWYTVVGNGSDITIELTNMSYWDAEIGVYTGSCGTFTCVGNADSNSSGTGETYTITGSTLGETYYINIGHYSSFSDSSEGQFTIDVTSTLSNATFDNEAQFVAYPNPVNDILNLEYEATIDEVRVLNLLGQEVFAKKVNATSAKIDMTSLSAGTYIVNVQAGDLIKTIKVIKQ</sequence>
<dbReference type="Pfam" id="PF00629">
    <property type="entry name" value="MAM"/>
    <property type="match status" value="2"/>
</dbReference>
<evidence type="ECO:0000259" key="4">
    <source>
        <dbReference type="PROSITE" id="PS50853"/>
    </source>
</evidence>
<dbReference type="Pfam" id="PF00041">
    <property type="entry name" value="fn3"/>
    <property type="match status" value="2"/>
</dbReference>
<dbReference type="PANTHER" id="PTHR23282:SF101">
    <property type="entry name" value="MAM DOMAIN-CONTAINING PROTEIN"/>
    <property type="match status" value="1"/>
</dbReference>
<dbReference type="SUPFAM" id="SSF49265">
    <property type="entry name" value="Fibronectin type III"/>
    <property type="match status" value="4"/>
</dbReference>
<dbReference type="GO" id="GO:0016020">
    <property type="term" value="C:membrane"/>
    <property type="evidence" value="ECO:0007669"/>
    <property type="project" value="InterPro"/>
</dbReference>
<organism evidence="5 6">
    <name type="scientific">Flavobacterium sediminis</name>
    <dbReference type="NCBI Taxonomy" id="2201181"/>
    <lineage>
        <taxon>Bacteria</taxon>
        <taxon>Pseudomonadati</taxon>
        <taxon>Bacteroidota</taxon>
        <taxon>Flavobacteriia</taxon>
        <taxon>Flavobacteriales</taxon>
        <taxon>Flavobacteriaceae</taxon>
        <taxon>Flavobacterium</taxon>
    </lineage>
</organism>
<dbReference type="Proteomes" id="UP000245429">
    <property type="component" value="Chromosome"/>
</dbReference>
<dbReference type="SMART" id="SM00060">
    <property type="entry name" value="FN3"/>
    <property type="match status" value="4"/>
</dbReference>
<feature type="domain" description="Fibronectin type-III" evidence="4">
    <location>
        <begin position="428"/>
        <end position="518"/>
    </location>
</feature>
<proteinExistence type="predicted"/>
<feature type="chain" id="PRO_5016020357" description="MAM domain-containing protein" evidence="2">
    <location>
        <begin position="24"/>
        <end position="1396"/>
    </location>
</feature>
<name>A0A2U8QWV5_9FLAO</name>
<feature type="domain" description="Fibronectin type-III" evidence="4">
    <location>
        <begin position="699"/>
        <end position="789"/>
    </location>
</feature>
<dbReference type="Gene3D" id="2.60.40.10">
    <property type="entry name" value="Immunoglobulins"/>
    <property type="match status" value="4"/>
</dbReference>
<evidence type="ECO:0000313" key="5">
    <source>
        <dbReference type="EMBL" id="AWM14539.1"/>
    </source>
</evidence>
<feature type="domain" description="MAM" evidence="3">
    <location>
        <begin position="272"/>
        <end position="428"/>
    </location>
</feature>
<evidence type="ECO:0008006" key="7">
    <source>
        <dbReference type="Google" id="ProtNLM"/>
    </source>
</evidence>
<dbReference type="PROSITE" id="PS50060">
    <property type="entry name" value="MAM_2"/>
    <property type="match status" value="2"/>
</dbReference>
<keyword evidence="1 2" id="KW-0732">Signal</keyword>
<accession>A0A2U8QWV5</accession>
<reference evidence="5 6" key="1">
    <citation type="submission" date="2018-05" db="EMBL/GenBank/DDBJ databases">
        <title>Flavobacterium sp. MEBiC07310.</title>
        <authorList>
            <person name="Baek K."/>
        </authorList>
    </citation>
    <scope>NUCLEOTIDE SEQUENCE [LARGE SCALE GENOMIC DNA]</scope>
    <source>
        <strain evidence="5 6">MEBiC07310</strain>
    </source>
</reference>
<dbReference type="PANTHER" id="PTHR23282">
    <property type="entry name" value="APICAL ENDOSOMAL GLYCOPROTEIN PRECURSOR"/>
    <property type="match status" value="1"/>
</dbReference>
<protein>
    <recommendedName>
        <fullName evidence="7">MAM domain-containing protein</fullName>
    </recommendedName>
</protein>
<evidence type="ECO:0000256" key="1">
    <source>
        <dbReference type="ARBA" id="ARBA00022729"/>
    </source>
</evidence>
<dbReference type="InterPro" id="IPR013783">
    <property type="entry name" value="Ig-like_fold"/>
</dbReference>
<dbReference type="GO" id="GO:0005975">
    <property type="term" value="P:carbohydrate metabolic process"/>
    <property type="evidence" value="ECO:0007669"/>
    <property type="project" value="UniProtKB-ARBA"/>
</dbReference>
<evidence type="ECO:0000256" key="2">
    <source>
        <dbReference type="SAM" id="SignalP"/>
    </source>
</evidence>
<dbReference type="Gene3D" id="2.60.120.200">
    <property type="match status" value="2"/>
</dbReference>
<dbReference type="Pfam" id="PF18962">
    <property type="entry name" value="Por_Secre_tail"/>
    <property type="match status" value="1"/>
</dbReference>
<feature type="domain" description="Fibronectin type-III" evidence="4">
    <location>
        <begin position="157"/>
        <end position="247"/>
    </location>
</feature>
<dbReference type="InterPro" id="IPR013320">
    <property type="entry name" value="ConA-like_dom_sf"/>
</dbReference>
<dbReference type="PROSITE" id="PS50853">
    <property type="entry name" value="FN3"/>
    <property type="match status" value="4"/>
</dbReference>
<feature type="domain" description="Fibronectin type-III" evidence="4">
    <location>
        <begin position="957"/>
        <end position="1041"/>
    </location>
</feature>
<feature type="domain" description="MAM" evidence="3">
    <location>
        <begin position="527"/>
        <end position="699"/>
    </location>
</feature>
<dbReference type="InterPro" id="IPR036116">
    <property type="entry name" value="FN3_sf"/>
</dbReference>
<dbReference type="CDD" id="cd06263">
    <property type="entry name" value="MAM"/>
    <property type="match status" value="2"/>
</dbReference>
<dbReference type="NCBIfam" id="TIGR04183">
    <property type="entry name" value="Por_Secre_tail"/>
    <property type="match status" value="1"/>
</dbReference>
<dbReference type="InterPro" id="IPR026444">
    <property type="entry name" value="Secre_tail"/>
</dbReference>
<dbReference type="RefSeq" id="WP_109569897.1">
    <property type="nucleotide sequence ID" value="NZ_CP029463.1"/>
</dbReference>
<dbReference type="SUPFAM" id="SSF49899">
    <property type="entry name" value="Concanavalin A-like lectins/glucanases"/>
    <property type="match status" value="2"/>
</dbReference>
<dbReference type="InterPro" id="IPR000998">
    <property type="entry name" value="MAM_dom"/>
</dbReference>
<dbReference type="KEGG" id="fse:DI487_12175"/>
<evidence type="ECO:0000313" key="6">
    <source>
        <dbReference type="Proteomes" id="UP000245429"/>
    </source>
</evidence>
<evidence type="ECO:0000259" key="3">
    <source>
        <dbReference type="PROSITE" id="PS50060"/>
    </source>
</evidence>
<dbReference type="Gene3D" id="2.60.120.260">
    <property type="entry name" value="Galactose-binding domain-like"/>
    <property type="match status" value="1"/>
</dbReference>
<feature type="signal peptide" evidence="2">
    <location>
        <begin position="1"/>
        <end position="23"/>
    </location>
</feature>
<gene>
    <name evidence="5" type="ORF">DI487_12175</name>
</gene>